<keyword evidence="1" id="KW-0802">TPR repeat</keyword>
<feature type="region of interest" description="Disordered" evidence="2">
    <location>
        <begin position="893"/>
        <end position="1000"/>
    </location>
</feature>
<dbReference type="InParanoid" id="E8QZA3"/>
<dbReference type="PANTHER" id="PTHR44366">
    <property type="entry name" value="UDP-N-ACETYLGLUCOSAMINE--PEPTIDE N-ACETYLGLUCOSAMINYLTRANSFERASE 110 KDA SUBUNIT"/>
    <property type="match status" value="1"/>
</dbReference>
<dbReference type="STRING" id="575540.Isop_3676"/>
<feature type="compositionally biased region" description="Pro residues" evidence="2">
    <location>
        <begin position="851"/>
        <end position="861"/>
    </location>
</feature>
<dbReference type="KEGG" id="ipa:Isop_3676"/>
<feature type="compositionally biased region" description="Low complexity" evidence="2">
    <location>
        <begin position="472"/>
        <end position="487"/>
    </location>
</feature>
<dbReference type="OrthoDB" id="250076at2"/>
<reference key="1">
    <citation type="submission" date="2010-11" db="EMBL/GenBank/DDBJ databases">
        <title>The complete sequence of chromosome of Isophaera pallida ATCC 43644.</title>
        <authorList>
            <consortium name="US DOE Joint Genome Institute (JGI-PGF)"/>
            <person name="Lucas S."/>
            <person name="Copeland A."/>
            <person name="Lapidus A."/>
            <person name="Bruce D."/>
            <person name="Goodwin L."/>
            <person name="Pitluck S."/>
            <person name="Kyrpides N."/>
            <person name="Mavromatis K."/>
            <person name="Pagani I."/>
            <person name="Ivanova N."/>
            <person name="Saunders E."/>
            <person name="Brettin T."/>
            <person name="Detter J.C."/>
            <person name="Han C."/>
            <person name="Tapia R."/>
            <person name="Land M."/>
            <person name="Hauser L."/>
            <person name="Markowitz V."/>
            <person name="Cheng J.-F."/>
            <person name="Hugenholtz P."/>
            <person name="Woyke T."/>
            <person name="Wu D."/>
            <person name="Eisen J.A."/>
        </authorList>
    </citation>
    <scope>NUCLEOTIDE SEQUENCE</scope>
    <source>
        <strain>ATCC 43644</strain>
    </source>
</reference>
<feature type="compositionally biased region" description="Low complexity" evidence="2">
    <location>
        <begin position="829"/>
        <end position="850"/>
    </location>
</feature>
<dbReference type="RefSeq" id="WP_013566520.1">
    <property type="nucleotide sequence ID" value="NC_014962.1"/>
</dbReference>
<keyword evidence="4" id="KW-1185">Reference proteome</keyword>
<feature type="region of interest" description="Disordered" evidence="2">
    <location>
        <begin position="455"/>
        <end position="494"/>
    </location>
</feature>
<dbReference type="InterPro" id="IPR037919">
    <property type="entry name" value="OGT"/>
</dbReference>
<feature type="region of interest" description="Disordered" evidence="2">
    <location>
        <begin position="221"/>
        <end position="245"/>
    </location>
</feature>
<feature type="repeat" description="TPR" evidence="1">
    <location>
        <begin position="745"/>
        <end position="778"/>
    </location>
</feature>
<feature type="region of interest" description="Disordered" evidence="2">
    <location>
        <begin position="561"/>
        <end position="590"/>
    </location>
</feature>
<feature type="compositionally biased region" description="Pro residues" evidence="2">
    <location>
        <begin position="459"/>
        <end position="471"/>
    </location>
</feature>
<dbReference type="SUPFAM" id="SSF48452">
    <property type="entry name" value="TPR-like"/>
    <property type="match status" value="2"/>
</dbReference>
<organism evidence="3 4">
    <name type="scientific">Isosphaera pallida (strain ATCC 43644 / DSM 9630 / IS1B)</name>
    <dbReference type="NCBI Taxonomy" id="575540"/>
    <lineage>
        <taxon>Bacteria</taxon>
        <taxon>Pseudomonadati</taxon>
        <taxon>Planctomycetota</taxon>
        <taxon>Planctomycetia</taxon>
        <taxon>Isosphaerales</taxon>
        <taxon>Isosphaeraceae</taxon>
        <taxon>Isosphaera</taxon>
    </lineage>
</organism>
<dbReference type="InterPro" id="IPR019734">
    <property type="entry name" value="TPR_rpt"/>
</dbReference>
<accession>E8QZA3</accession>
<proteinExistence type="predicted"/>
<protein>
    <submittedName>
        <fullName evidence="3">Tetratricopeptide TPR_1 repeat-containing protein</fullName>
    </submittedName>
</protein>
<feature type="compositionally biased region" description="Low complexity" evidence="2">
    <location>
        <begin position="893"/>
        <end position="915"/>
    </location>
</feature>
<dbReference type="Pfam" id="PF13424">
    <property type="entry name" value="TPR_12"/>
    <property type="match status" value="1"/>
</dbReference>
<dbReference type="SMART" id="SM00028">
    <property type="entry name" value="TPR"/>
    <property type="match status" value="6"/>
</dbReference>
<feature type="region of interest" description="Disordered" evidence="2">
    <location>
        <begin position="380"/>
        <end position="405"/>
    </location>
</feature>
<feature type="repeat" description="TPR" evidence="1">
    <location>
        <begin position="710"/>
        <end position="743"/>
    </location>
</feature>
<feature type="compositionally biased region" description="Polar residues" evidence="2">
    <location>
        <begin position="561"/>
        <end position="572"/>
    </location>
</feature>
<dbReference type="HOGENOM" id="CLU_299721_0_0_0"/>
<dbReference type="EMBL" id="CP002353">
    <property type="protein sequence ID" value="ADV64232.1"/>
    <property type="molecule type" value="Genomic_DNA"/>
</dbReference>
<feature type="compositionally biased region" description="Pro residues" evidence="2">
    <location>
        <begin position="916"/>
        <end position="930"/>
    </location>
</feature>
<reference evidence="3 4" key="2">
    <citation type="journal article" date="2011" name="Stand. Genomic Sci.">
        <title>Complete genome sequence of Isosphaera pallida type strain (IS1B).</title>
        <authorList>
            <consortium name="US DOE Joint Genome Institute (JGI-PGF)"/>
            <person name="Goker M."/>
            <person name="Cleland D."/>
            <person name="Saunders E."/>
            <person name="Lapidus A."/>
            <person name="Nolan M."/>
            <person name="Lucas S."/>
            <person name="Hammon N."/>
            <person name="Deshpande S."/>
            <person name="Cheng J.F."/>
            <person name="Tapia R."/>
            <person name="Han C."/>
            <person name="Goodwin L."/>
            <person name="Pitluck S."/>
            <person name="Liolios K."/>
            <person name="Pagani I."/>
            <person name="Ivanova N."/>
            <person name="Mavromatis K."/>
            <person name="Pati A."/>
            <person name="Chen A."/>
            <person name="Palaniappan K."/>
            <person name="Land M."/>
            <person name="Hauser L."/>
            <person name="Chang Y.J."/>
            <person name="Jeffries C.D."/>
            <person name="Detter J.C."/>
            <person name="Beck B."/>
            <person name="Woyke T."/>
            <person name="Bristow J."/>
            <person name="Eisen J.A."/>
            <person name="Markowitz V."/>
            <person name="Hugenholtz P."/>
            <person name="Kyrpides N.C."/>
            <person name="Klenk H.P."/>
        </authorList>
    </citation>
    <scope>NUCLEOTIDE SEQUENCE [LARGE SCALE GENOMIC DNA]</scope>
    <source>
        <strain evidence="4">ATCC 43644 / DSM 9630 / IS1B</strain>
    </source>
</reference>
<dbReference type="InterPro" id="IPR011990">
    <property type="entry name" value="TPR-like_helical_dom_sf"/>
</dbReference>
<dbReference type="AlphaFoldDB" id="E8QZA3"/>
<feature type="compositionally biased region" description="Low complexity" evidence="2">
    <location>
        <begin position="132"/>
        <end position="144"/>
    </location>
</feature>
<dbReference type="PROSITE" id="PS50005">
    <property type="entry name" value="TPR"/>
    <property type="match status" value="3"/>
</dbReference>
<feature type="region of interest" description="Disordered" evidence="2">
    <location>
        <begin position="262"/>
        <end position="287"/>
    </location>
</feature>
<dbReference type="eggNOG" id="COG0457">
    <property type="taxonomic scope" value="Bacteria"/>
</dbReference>
<feature type="region of interest" description="Disordered" evidence="2">
    <location>
        <begin position="508"/>
        <end position="529"/>
    </location>
</feature>
<dbReference type="Gene3D" id="1.25.40.10">
    <property type="entry name" value="Tetratricopeptide repeat domain"/>
    <property type="match status" value="3"/>
</dbReference>
<feature type="compositionally biased region" description="Pro residues" evidence="2">
    <location>
        <begin position="981"/>
        <end position="1000"/>
    </location>
</feature>
<feature type="region of interest" description="Disordered" evidence="2">
    <location>
        <begin position="114"/>
        <end position="190"/>
    </location>
</feature>
<dbReference type="Pfam" id="PF13414">
    <property type="entry name" value="TPR_11"/>
    <property type="match status" value="1"/>
</dbReference>
<evidence type="ECO:0000313" key="4">
    <source>
        <dbReference type="Proteomes" id="UP000008631"/>
    </source>
</evidence>
<evidence type="ECO:0000256" key="2">
    <source>
        <dbReference type="SAM" id="MobiDB-lite"/>
    </source>
</evidence>
<dbReference type="PANTHER" id="PTHR44366:SF1">
    <property type="entry name" value="UDP-N-ACETYLGLUCOSAMINE--PEPTIDE N-ACETYLGLUCOSAMINYLTRANSFERASE 110 KDA SUBUNIT"/>
    <property type="match status" value="1"/>
</dbReference>
<feature type="region of interest" description="Disordered" evidence="2">
    <location>
        <begin position="829"/>
        <end position="872"/>
    </location>
</feature>
<name>E8QZA3_ISOPI</name>
<evidence type="ECO:0000313" key="3">
    <source>
        <dbReference type="EMBL" id="ADV64232.1"/>
    </source>
</evidence>
<sequence length="1000" mass="106666">MATETATLTWVRDPRDKSWVAERAGYRLARTTGLSYADAYVTQGNERFAAGDYSAAVESYRRALELKNDCPEAHNNLGVALALEGDRIQAVAAFRAALRDRPQWPTARANLAEALASTPPPETETETETETNSESPQAASESPPTEIAQITPPETTPVGEAEQTEPTADLFPQTIPSDMEDSPEVPFFEEFAPVATGHQFAPLSPQSFSLAGFTELAKDAFEDAAAPPAEPLESPPADLVKPLLTPEPPQVTQAFAAVRDLIDQETRAIPASPSSPPPSDDAPVPIRRTEANSGISFLADTFNAEEESAVVEVPATMERAPDARRGDTAAELNVAEFRNLLNAGALSPDELLDFDSPRPTPIRPRVTQAFAAVRNLIDQEIKPAGSTTSSPPTSPSPGNFALDIPDPSLTVFQEAVDQEDARRATRATVMGAIPPPDATFPRPGLTQAFVAIRQQLEPEPQPLPEPQPSPSPSRSTPADAPDETTPTLRGRPGVTQAFAVLRDQFDVETKSSPPPAAALFPPIKPESIVTPPPATMPPIGRPDPDPPFEAVASIIPMPPRTAQTIPSASPSLPTVGDAVSTEPHPPEDERTLRAELERNPNDPTLLRRLAEQLARRGAFREASIYLDRAARLTPDEAGVWLEWSSVLVGLRRLDEAIDALGHAIERPHSAPAWLIAKAHRNLADLLRVRRRLDQIIADATEAARQRPNEAQPVITLALAQTARGRFEEAIASYETALSLQPDASAELLVNLGLLHARLSRLDRARDCLRQALTRRPDLAEAHEALADLLENPASDWRFVEIVPEPVPSLHARSDSSRFVVSPAAPSAAPANRLSAAAVPTTSPASTSTAPPSSPPAPPAASAPPVSSRADRPNTQMLDLDSISQLVAASMRGALASPAPSAPAVSAPPVGPASAPVSPPPELPRAAPPRPGRVLRPVELIEPESPPASATPAGDPTKAKLKPTDVVRPLASFDWSMLDVEPTPPRPRTTPSRPIAPPRQT</sequence>
<dbReference type="GO" id="GO:0097363">
    <property type="term" value="F:protein O-acetylglucosaminyltransferase activity"/>
    <property type="evidence" value="ECO:0007669"/>
    <property type="project" value="TreeGrafter"/>
</dbReference>
<dbReference type="GO" id="GO:0006493">
    <property type="term" value="P:protein O-linked glycosylation"/>
    <property type="evidence" value="ECO:0007669"/>
    <property type="project" value="InterPro"/>
</dbReference>
<evidence type="ECO:0000256" key="1">
    <source>
        <dbReference type="PROSITE-ProRule" id="PRU00339"/>
    </source>
</evidence>
<gene>
    <name evidence="3" type="ordered locus">Isop_3676</name>
</gene>
<feature type="repeat" description="TPR" evidence="1">
    <location>
        <begin position="37"/>
        <end position="70"/>
    </location>
</feature>
<dbReference type="Proteomes" id="UP000008631">
    <property type="component" value="Chromosome"/>
</dbReference>